<dbReference type="HOGENOM" id="CLU_1187733_0_0_9"/>
<reference evidence="1 2" key="2">
    <citation type="journal article" date="2011" name="Stand. Genomic Sci.">
        <title>Complete genome sequence of the extremely halophilic Halanaerobium praevalens type strain (GSL).</title>
        <authorList>
            <person name="Ivanova N."/>
            <person name="Sikorski J."/>
            <person name="Chertkov O."/>
            <person name="Nolan M."/>
            <person name="Lucas S."/>
            <person name="Hammon N."/>
            <person name="Deshpande S."/>
            <person name="Cheng J.F."/>
            <person name="Tapia R."/>
            <person name="Han C."/>
            <person name="Goodwin L."/>
            <person name="Pitluck S."/>
            <person name="Huntemann M."/>
            <person name="Liolios K."/>
            <person name="Pagani I."/>
            <person name="Mavromatis K."/>
            <person name="Ovchinikova G."/>
            <person name="Pati A."/>
            <person name="Chen A."/>
            <person name="Palaniappan K."/>
            <person name="Land M."/>
            <person name="Hauser L."/>
            <person name="Brambilla E.M."/>
            <person name="Kannan K.P."/>
            <person name="Rohde M."/>
            <person name="Tindall B.J."/>
            <person name="Goker M."/>
            <person name="Detter J.C."/>
            <person name="Woyke T."/>
            <person name="Bristow J."/>
            <person name="Eisen J.A."/>
            <person name="Markowitz V."/>
            <person name="Hugenholtz P."/>
            <person name="Kyrpides N.C."/>
            <person name="Klenk H.P."/>
            <person name="Lapidus A."/>
        </authorList>
    </citation>
    <scope>NUCLEOTIDE SEQUENCE [LARGE SCALE GENOMIC DNA]</scope>
    <source>
        <strain evidence="2">ATCC 33744 / DSM 2228 / GSL</strain>
    </source>
</reference>
<dbReference type="PATRIC" id="fig|572479.3.peg.1069"/>
<dbReference type="Proteomes" id="UP000006866">
    <property type="component" value="Chromosome"/>
</dbReference>
<dbReference type="OrthoDB" id="9151118at2"/>
<dbReference type="RefSeq" id="WP_014553241.1">
    <property type="nucleotide sequence ID" value="NC_017455.1"/>
</dbReference>
<sequence>MFKYNKIMKEIDDILGKVCDNTVEKIINLNKDINGNIKGKEEEFNHQLSSEITLHLIDEIEKSLNGKKINGVKFRVKSYKKREENLTGADLIGILEINYNGQKISKAYLAQGKIADIKKRKSNKSQYIYCYNQDILRQTNNMLNITSDSFFFLYTKKGIIVVPSLGVKLSNKNSIKSSDHYYFNFGDFYKNFFKCFIGDHKIAPFFNKPSELIEYIEEVGYNKAIYIQANVSQKD</sequence>
<organism evidence="1 2">
    <name type="scientific">Halanaerobium praevalens (strain ATCC 33744 / DSM 2228 / GSL)</name>
    <dbReference type="NCBI Taxonomy" id="572479"/>
    <lineage>
        <taxon>Bacteria</taxon>
        <taxon>Bacillati</taxon>
        <taxon>Bacillota</taxon>
        <taxon>Clostridia</taxon>
        <taxon>Halanaerobiales</taxon>
        <taxon>Halanaerobiaceae</taxon>
        <taxon>Halanaerobium</taxon>
    </lineage>
</organism>
<gene>
    <name evidence="1" type="ordered locus">Hprae_1056</name>
</gene>
<dbReference type="EMBL" id="CP002175">
    <property type="protein sequence ID" value="ADO77208.1"/>
    <property type="molecule type" value="Genomic_DNA"/>
</dbReference>
<evidence type="ECO:0000313" key="2">
    <source>
        <dbReference type="Proteomes" id="UP000006866"/>
    </source>
</evidence>
<dbReference type="KEGG" id="hpk:Hprae_1056"/>
<proteinExistence type="predicted"/>
<reference evidence="2" key="1">
    <citation type="submission" date="2010-10" db="EMBL/GenBank/DDBJ databases">
        <title>The complete genome of Halanaerobium praevalens DSM 2228.</title>
        <authorList>
            <consortium name="US DOE Joint Genome Institute (JGI-PGF)"/>
            <person name="Lucas S."/>
            <person name="Copeland A."/>
            <person name="Lapidus A."/>
            <person name="Glavina del Rio T."/>
            <person name="Dalin E."/>
            <person name="Tice H."/>
            <person name="Bruce D."/>
            <person name="Goodwin L."/>
            <person name="Pitluck S."/>
            <person name="Kyrpides N."/>
            <person name="Mavromatis K."/>
            <person name="Ivanova N."/>
            <person name="Ovchinnikova G."/>
            <person name="Chertkov O."/>
            <person name="Detter J.C."/>
            <person name="Han C."/>
            <person name="Larimer F."/>
            <person name="Land M."/>
            <person name="Hauser L."/>
            <person name="Markowitz V."/>
            <person name="Cheng J.-F."/>
            <person name="Hugenholtz P."/>
            <person name="Woyke T."/>
            <person name="Wu D."/>
            <person name="Tindall B."/>
            <person name="Pomrenke H.G."/>
            <person name="Brambilla E."/>
            <person name="Klenk H.-P."/>
            <person name="Eisen J.A."/>
        </authorList>
    </citation>
    <scope>NUCLEOTIDE SEQUENCE [LARGE SCALE GENOMIC DNA]</scope>
    <source>
        <strain evidence="2">ATCC 33744 / DSM 2228 / GSL</strain>
    </source>
</reference>
<protein>
    <submittedName>
        <fullName evidence="1">Uncharacterized protein</fullName>
    </submittedName>
</protein>
<dbReference type="eggNOG" id="ENOG502ZJER">
    <property type="taxonomic scope" value="Bacteria"/>
</dbReference>
<accession>E3DLG9</accession>
<dbReference type="AlphaFoldDB" id="E3DLG9"/>
<keyword evidence="2" id="KW-1185">Reference proteome</keyword>
<evidence type="ECO:0000313" key="1">
    <source>
        <dbReference type="EMBL" id="ADO77208.1"/>
    </source>
</evidence>
<name>E3DLG9_HALPG</name>